<dbReference type="Proteomes" id="UP001149009">
    <property type="component" value="Unassembled WGS sequence"/>
</dbReference>
<dbReference type="Gene3D" id="1.10.3230.30">
    <property type="entry name" value="Phage gp6-like head-tail connector protein"/>
    <property type="match status" value="1"/>
</dbReference>
<organism evidence="1 2">
    <name type="scientific">Chelativorans petroleitrophicus</name>
    <dbReference type="NCBI Taxonomy" id="2975484"/>
    <lineage>
        <taxon>Bacteria</taxon>
        <taxon>Pseudomonadati</taxon>
        <taxon>Pseudomonadota</taxon>
        <taxon>Alphaproteobacteria</taxon>
        <taxon>Hyphomicrobiales</taxon>
        <taxon>Phyllobacteriaceae</taxon>
        <taxon>Chelativorans</taxon>
    </lineage>
</organism>
<dbReference type="InterPro" id="IPR021146">
    <property type="entry name" value="Phage_gp6-like_head-tail"/>
</dbReference>
<dbReference type="AlphaFoldDB" id="A0A9X2XBC9"/>
<gene>
    <name evidence="1" type="ORF">NYR54_17445</name>
</gene>
<name>A0A9X2XBC9_9HYPH</name>
<evidence type="ECO:0000313" key="1">
    <source>
        <dbReference type="EMBL" id="MCT8992049.1"/>
    </source>
</evidence>
<evidence type="ECO:0000313" key="2">
    <source>
        <dbReference type="Proteomes" id="UP001149009"/>
    </source>
</evidence>
<dbReference type="CDD" id="cd08054">
    <property type="entry name" value="gp6"/>
    <property type="match status" value="1"/>
</dbReference>
<accession>A0A9X2XBC9</accession>
<reference evidence="1" key="1">
    <citation type="submission" date="2022-08" db="EMBL/GenBank/DDBJ databases">
        <title>Chelativorans sichuanense sp. nov., a paraffin oil-degrading bacterium isolated from a mixture of oil-based drill cuttings and paddy soil.</title>
        <authorList>
            <person name="Yu J."/>
            <person name="Liu H."/>
            <person name="Chen Q."/>
        </authorList>
    </citation>
    <scope>NUCLEOTIDE SEQUENCE</scope>
    <source>
        <strain evidence="1">SCAU 2101</strain>
    </source>
</reference>
<dbReference type="EMBL" id="JAODNV010000023">
    <property type="protein sequence ID" value="MCT8992049.1"/>
    <property type="molecule type" value="Genomic_DNA"/>
</dbReference>
<sequence length="104" mass="11378">MAEPVTLEELKAFARVDFDDDDATLTTMLAAAVEFIEQATGKSYSDADVPEKAKIAVMSLATHWYEQREPVVIDASVANVPLHVRSLIAQLRGGVLEPCEETTE</sequence>
<protein>
    <submittedName>
        <fullName evidence="1">Head-tail connector protein</fullName>
    </submittedName>
</protein>
<dbReference type="NCBIfam" id="TIGR01560">
    <property type="entry name" value="put_DNA_pack"/>
    <property type="match status" value="1"/>
</dbReference>
<comment type="caution">
    <text evidence="1">The sequence shown here is derived from an EMBL/GenBank/DDBJ whole genome shotgun (WGS) entry which is preliminary data.</text>
</comment>
<dbReference type="Pfam" id="PF05135">
    <property type="entry name" value="Phage_connect_1"/>
    <property type="match status" value="1"/>
</dbReference>
<dbReference type="RefSeq" id="WP_261517001.1">
    <property type="nucleotide sequence ID" value="NZ_JAODNV010000023.1"/>
</dbReference>
<keyword evidence="2" id="KW-1185">Reference proteome</keyword>
<dbReference type="InterPro" id="IPR006450">
    <property type="entry name" value="Phage_HK97_gp6-like"/>
</dbReference>
<proteinExistence type="predicted"/>